<dbReference type="AlphaFoldDB" id="A0A5B7SU73"/>
<proteinExistence type="predicted"/>
<protein>
    <submittedName>
        <fullName evidence="4">2TM domain-containing protein</fullName>
    </submittedName>
</protein>
<keyword evidence="2" id="KW-0812">Transmembrane</keyword>
<keyword evidence="2" id="KW-1133">Transmembrane helix</keyword>
<dbReference type="OrthoDB" id="8965954at2"/>
<keyword evidence="5" id="KW-1185">Reference proteome</keyword>
<feature type="transmembrane region" description="Helical" evidence="2">
    <location>
        <begin position="62"/>
        <end position="84"/>
    </location>
</feature>
<feature type="transmembrane region" description="Helical" evidence="2">
    <location>
        <begin position="21"/>
        <end position="42"/>
    </location>
</feature>
<gene>
    <name evidence="4" type="ORF">FGM00_10065</name>
</gene>
<evidence type="ECO:0000313" key="4">
    <source>
        <dbReference type="EMBL" id="QCX00441.1"/>
    </source>
</evidence>
<feature type="region of interest" description="Disordered" evidence="1">
    <location>
        <begin position="99"/>
        <end position="119"/>
    </location>
</feature>
<evidence type="ECO:0000313" key="5">
    <source>
        <dbReference type="Proteomes" id="UP000310017"/>
    </source>
</evidence>
<reference evidence="4 5" key="1">
    <citation type="submission" date="2019-05" db="EMBL/GenBank/DDBJ databases">
        <title>Genome sequencing of F202Z8.</title>
        <authorList>
            <person name="Kwon Y.M."/>
        </authorList>
    </citation>
    <scope>NUCLEOTIDE SEQUENCE [LARGE SCALE GENOMIC DNA]</scope>
    <source>
        <strain evidence="4 5">F202Z8</strain>
    </source>
</reference>
<keyword evidence="2" id="KW-0472">Membrane</keyword>
<accession>A0A5B7SU73</accession>
<evidence type="ECO:0000256" key="1">
    <source>
        <dbReference type="SAM" id="MobiDB-lite"/>
    </source>
</evidence>
<dbReference type="Proteomes" id="UP000310017">
    <property type="component" value="Chromosome"/>
</dbReference>
<evidence type="ECO:0000259" key="3">
    <source>
        <dbReference type="Pfam" id="PF13239"/>
    </source>
</evidence>
<name>A0A5B7SU73_9FLAO</name>
<feature type="domain" description="2TM" evidence="3">
    <location>
        <begin position="11"/>
        <end position="98"/>
    </location>
</feature>
<dbReference type="EMBL" id="CP040710">
    <property type="protein sequence ID" value="QCX00441.1"/>
    <property type="molecule type" value="Genomic_DNA"/>
</dbReference>
<dbReference type="Pfam" id="PF13239">
    <property type="entry name" value="2TM"/>
    <property type="match status" value="1"/>
</dbReference>
<evidence type="ECO:0000256" key="2">
    <source>
        <dbReference type="SAM" id="Phobius"/>
    </source>
</evidence>
<dbReference type="InterPro" id="IPR025698">
    <property type="entry name" value="2TM_dom"/>
</dbReference>
<dbReference type="RefSeq" id="WP_138852786.1">
    <property type="nucleotide sequence ID" value="NZ_CP040710.1"/>
</dbReference>
<dbReference type="KEGG" id="asag:FGM00_10065"/>
<sequence>MENNMELKRARAKERIKELKGFYVHLAVYLGVNTFITVSKLIRNIGNGESLSEAFFDMGTFFIWGAWGIGVAFHAAKTFGISLFNKEWEERQIRKYMEEDRREAEKYNNPFPEERKRLS</sequence>
<organism evidence="4 5">
    <name type="scientific">Aggregatimonas sangjinii</name>
    <dbReference type="NCBI Taxonomy" id="2583587"/>
    <lineage>
        <taxon>Bacteria</taxon>
        <taxon>Pseudomonadati</taxon>
        <taxon>Bacteroidota</taxon>
        <taxon>Flavobacteriia</taxon>
        <taxon>Flavobacteriales</taxon>
        <taxon>Flavobacteriaceae</taxon>
        <taxon>Aggregatimonas</taxon>
    </lineage>
</organism>